<evidence type="ECO:0000313" key="3">
    <source>
        <dbReference type="Proteomes" id="UP000266273"/>
    </source>
</evidence>
<feature type="signal peptide" evidence="1">
    <location>
        <begin position="1"/>
        <end position="18"/>
    </location>
</feature>
<dbReference type="InterPro" id="IPR013431">
    <property type="entry name" value="Delta_60_rpt"/>
</dbReference>
<dbReference type="EMBL" id="QXDF01000001">
    <property type="protein sequence ID" value="RIA56570.1"/>
    <property type="molecule type" value="Genomic_DNA"/>
</dbReference>
<sequence length="411" mass="43297">MIGALALAIVVVPGPATAAAPQTLPDLQGDFLPELTGDCEATGAICTWEEVIGGRLDDEAHAVVEMPDGGYALAGHTRSHGMLDRDAWVLRLDPRGKVVWQQVLGGPMTEKVFGITSTDDGHVVIAGKTYSIGRGGSDALVARFDTNGELLWQKTYGGAQNDGARAIAPLAEGGFVVAGSKGGEEDDDVWVIALDGNGDKLWDRSHGTSGEDGAVSITQSADGGFAVAGYSQRPGLSNFDNWVIRLDPRGEIIWQRHFARGIFSAGTAISAAPEGGFFVAGISQVRTPRDSKSWVIRLAEDGKTLWKQLSQNAGSNEAWGAAVTPDGGLVVVSAAQYGGLGESDARLVRFTPDGEIVWSRIIGGRAWERPTAVITTRDGGILVTGYTTGRGAGYQDVWVIRLDGEGRLNGR</sequence>
<dbReference type="PANTHER" id="PTHR42754">
    <property type="entry name" value="ENDOGLUCANASE"/>
    <property type="match status" value="1"/>
</dbReference>
<dbReference type="SUPFAM" id="SSF101898">
    <property type="entry name" value="NHL repeat"/>
    <property type="match status" value="1"/>
</dbReference>
<keyword evidence="1" id="KW-0732">Signal</keyword>
<dbReference type="InterPro" id="IPR015943">
    <property type="entry name" value="WD40/YVTN_repeat-like_dom_sf"/>
</dbReference>
<evidence type="ECO:0000313" key="2">
    <source>
        <dbReference type="EMBL" id="RIA56570.1"/>
    </source>
</evidence>
<comment type="caution">
    <text evidence="2">The sequence shown here is derived from an EMBL/GenBank/DDBJ whole genome shotgun (WGS) entry which is preliminary data.</text>
</comment>
<gene>
    <name evidence="2" type="ORF">BXY53_1676</name>
</gene>
<dbReference type="Gene3D" id="2.80.10.50">
    <property type="match status" value="1"/>
</dbReference>
<dbReference type="AlphaFoldDB" id="A0A397Q528"/>
<reference evidence="2 3" key="1">
    <citation type="submission" date="2018-08" db="EMBL/GenBank/DDBJ databases">
        <title>Genomic Encyclopedia of Archaeal and Bacterial Type Strains, Phase II (KMG-II): from individual species to whole genera.</title>
        <authorList>
            <person name="Goeker M."/>
        </authorList>
    </citation>
    <scope>NUCLEOTIDE SEQUENCE [LARGE SCALE GENOMIC DNA]</scope>
    <source>
        <strain evidence="2 3">DSM 5002</strain>
    </source>
</reference>
<dbReference type="Gene3D" id="2.130.10.10">
    <property type="entry name" value="YVTN repeat-like/Quinoprotein amine dehydrogenase"/>
    <property type="match status" value="1"/>
</dbReference>
<feature type="chain" id="PRO_5017474455" evidence="1">
    <location>
        <begin position="19"/>
        <end position="411"/>
    </location>
</feature>
<proteinExistence type="predicted"/>
<accession>A0A397Q528</accession>
<organism evidence="2 3">
    <name type="scientific">Dichotomicrobium thermohalophilum</name>
    <dbReference type="NCBI Taxonomy" id="933063"/>
    <lineage>
        <taxon>Bacteria</taxon>
        <taxon>Pseudomonadati</taxon>
        <taxon>Pseudomonadota</taxon>
        <taxon>Alphaproteobacteria</taxon>
        <taxon>Hyphomicrobiales</taxon>
        <taxon>Hyphomicrobiaceae</taxon>
        <taxon>Dichotomicrobium</taxon>
    </lineage>
</organism>
<name>A0A397Q528_9HYPH</name>
<protein>
    <submittedName>
        <fullName evidence="2">Putative delta-60 repeat protein</fullName>
    </submittedName>
</protein>
<dbReference type="Pfam" id="PF17164">
    <property type="entry name" value="DUF5122"/>
    <property type="match status" value="2"/>
</dbReference>
<dbReference type="Proteomes" id="UP000266273">
    <property type="component" value="Unassembled WGS sequence"/>
</dbReference>
<keyword evidence="3" id="KW-1185">Reference proteome</keyword>
<dbReference type="RefSeq" id="WP_170144377.1">
    <property type="nucleotide sequence ID" value="NZ_QXDF01000001.1"/>
</dbReference>
<dbReference type="PANTHER" id="PTHR42754:SF1">
    <property type="entry name" value="LIPOPROTEIN"/>
    <property type="match status" value="1"/>
</dbReference>
<evidence type="ECO:0000256" key="1">
    <source>
        <dbReference type="SAM" id="SignalP"/>
    </source>
</evidence>